<evidence type="ECO:0000313" key="1">
    <source>
        <dbReference type="EMBL" id="RTR25664.1"/>
    </source>
</evidence>
<dbReference type="OrthoDB" id="9803697at2"/>
<sequence length="85" mass="9677">MSNQEMRAMEQTLGTELRAKIVEHLPIKDLDGEHVGTVDRLEGDQIRLTKTEAMEGKDHSLKLSDVRSVDDLGVYLSKRQSELHF</sequence>
<gene>
    <name evidence="1" type="ORF">EJ104_10150</name>
</gene>
<dbReference type="EMBL" id="RXPE01000023">
    <property type="protein sequence ID" value="RTR25664.1"/>
    <property type="molecule type" value="Genomic_DNA"/>
</dbReference>
<organism evidence="1 2">
    <name type="scientific">Deinococcus radiophilus</name>
    <dbReference type="NCBI Taxonomy" id="32062"/>
    <lineage>
        <taxon>Bacteria</taxon>
        <taxon>Thermotogati</taxon>
        <taxon>Deinococcota</taxon>
        <taxon>Deinococci</taxon>
        <taxon>Deinococcales</taxon>
        <taxon>Deinococcaceae</taxon>
        <taxon>Deinococcus</taxon>
    </lineage>
</organism>
<dbReference type="RefSeq" id="WP_126352655.1">
    <property type="nucleotide sequence ID" value="NZ_CP086380.1"/>
</dbReference>
<reference evidence="1 2" key="1">
    <citation type="submission" date="2018-12" db="EMBL/GenBank/DDBJ databases">
        <title>Deinococcus radiophilus ATCC 27603 genome sequencing and assembly.</title>
        <authorList>
            <person name="Maclea K.S."/>
            <person name="Maynard C.R."/>
        </authorList>
    </citation>
    <scope>NUCLEOTIDE SEQUENCE [LARGE SCALE GENOMIC DNA]</scope>
    <source>
        <strain evidence="1 2">ATCC 27603</strain>
    </source>
</reference>
<name>A0A3S0IJX1_9DEIO</name>
<comment type="caution">
    <text evidence="1">The sequence shown here is derived from an EMBL/GenBank/DDBJ whole genome shotgun (WGS) entry which is preliminary data.</text>
</comment>
<keyword evidence="2" id="KW-1185">Reference proteome</keyword>
<evidence type="ECO:0000313" key="2">
    <source>
        <dbReference type="Proteomes" id="UP000277766"/>
    </source>
</evidence>
<dbReference type="Pfam" id="PF09939">
    <property type="entry name" value="DUF2171"/>
    <property type="match status" value="1"/>
</dbReference>
<dbReference type="AlphaFoldDB" id="A0A3S0IJX1"/>
<dbReference type="Proteomes" id="UP000277766">
    <property type="component" value="Unassembled WGS sequence"/>
</dbReference>
<accession>A0A3S0IJX1</accession>
<proteinExistence type="predicted"/>
<protein>
    <submittedName>
        <fullName evidence="1">DUF2171 domain-containing protein</fullName>
    </submittedName>
</protein>
<dbReference type="InterPro" id="IPR018684">
    <property type="entry name" value="DUF2171"/>
</dbReference>